<dbReference type="GO" id="GO:0008270">
    <property type="term" value="F:zinc ion binding"/>
    <property type="evidence" value="ECO:0007669"/>
    <property type="project" value="UniProtKB-KW"/>
</dbReference>
<dbReference type="PROSITE" id="PS50005">
    <property type="entry name" value="TPR"/>
    <property type="match status" value="6"/>
</dbReference>
<proteinExistence type="predicted"/>
<dbReference type="Pfam" id="PF13432">
    <property type="entry name" value="TPR_16"/>
    <property type="match status" value="1"/>
</dbReference>
<dbReference type="Gene3D" id="2.60.40.10">
    <property type="entry name" value="Immunoglobulins"/>
    <property type="match status" value="1"/>
</dbReference>
<feature type="repeat" description="NHL" evidence="3">
    <location>
        <begin position="131"/>
        <end position="174"/>
    </location>
</feature>
<dbReference type="Gene3D" id="2.120.10.30">
    <property type="entry name" value="TolB, C-terminal domain"/>
    <property type="match status" value="4"/>
</dbReference>
<evidence type="ECO:0008006" key="6">
    <source>
        <dbReference type="Google" id="ProtNLM"/>
    </source>
</evidence>
<evidence type="ECO:0000256" key="1">
    <source>
        <dbReference type="ARBA" id="ARBA00022737"/>
    </source>
</evidence>
<comment type="caution">
    <text evidence="4">The sequence shown here is derived from an EMBL/GenBank/DDBJ whole genome shotgun (WGS) entry which is preliminary data.</text>
</comment>
<dbReference type="SUPFAM" id="SSF101898">
    <property type="entry name" value="NHL repeat"/>
    <property type="match status" value="2"/>
</dbReference>
<gene>
    <name evidence="4" type="ORF">DIZ80_09090</name>
</gene>
<dbReference type="InterPro" id="IPR013783">
    <property type="entry name" value="Ig-like_fold"/>
</dbReference>
<feature type="repeat" description="TPR" evidence="2">
    <location>
        <begin position="1557"/>
        <end position="1590"/>
    </location>
</feature>
<evidence type="ECO:0000256" key="3">
    <source>
        <dbReference type="PROSITE-ProRule" id="PRU00504"/>
    </source>
</evidence>
<feature type="repeat" description="NHL" evidence="3">
    <location>
        <begin position="476"/>
        <end position="506"/>
    </location>
</feature>
<dbReference type="Pfam" id="PF14559">
    <property type="entry name" value="TPR_19"/>
    <property type="match status" value="1"/>
</dbReference>
<dbReference type="PANTHER" id="PTHR24104:SF25">
    <property type="entry name" value="PROTEIN LIN-41"/>
    <property type="match status" value="1"/>
</dbReference>
<dbReference type="InterPro" id="IPR011042">
    <property type="entry name" value="6-blade_b-propeller_TolB-like"/>
</dbReference>
<reference evidence="4 5" key="1">
    <citation type="journal article" date="2018" name="ISME J.">
        <title>Endosymbiont genomes yield clues of tubeworm success.</title>
        <authorList>
            <person name="Li Y."/>
            <person name="Liles M.R."/>
            <person name="Halanych K.M."/>
        </authorList>
    </citation>
    <scope>NUCLEOTIDE SEQUENCE [LARGE SCALE GENOMIC DNA]</scope>
    <source>
        <strain evidence="4">A1464</strain>
    </source>
</reference>
<evidence type="ECO:0000313" key="5">
    <source>
        <dbReference type="Proteomes" id="UP000254266"/>
    </source>
</evidence>
<evidence type="ECO:0000256" key="2">
    <source>
        <dbReference type="PROSITE-ProRule" id="PRU00339"/>
    </source>
</evidence>
<dbReference type="Proteomes" id="UP000254266">
    <property type="component" value="Unassembled WGS sequence"/>
</dbReference>
<dbReference type="GO" id="GO:0000209">
    <property type="term" value="P:protein polyubiquitination"/>
    <property type="evidence" value="ECO:0007669"/>
    <property type="project" value="TreeGrafter"/>
</dbReference>
<dbReference type="InterPro" id="IPR011990">
    <property type="entry name" value="TPR-like_helical_dom_sf"/>
</dbReference>
<dbReference type="EMBL" id="QFXC01000011">
    <property type="protein sequence ID" value="RDH82437.1"/>
    <property type="molecule type" value="Genomic_DNA"/>
</dbReference>
<dbReference type="Pfam" id="PF13181">
    <property type="entry name" value="TPR_8"/>
    <property type="match status" value="2"/>
</dbReference>
<dbReference type="Gene3D" id="3.10.620.30">
    <property type="match status" value="1"/>
</dbReference>
<dbReference type="InterPro" id="IPR050952">
    <property type="entry name" value="TRIM-NHL_E3_ligases"/>
</dbReference>
<keyword evidence="2" id="KW-0802">TPR repeat</keyword>
<dbReference type="Gene3D" id="1.25.40.10">
    <property type="entry name" value="Tetratricopeptide repeat domain"/>
    <property type="match status" value="5"/>
</dbReference>
<protein>
    <recommendedName>
        <fullName evidence="6">Tetratricopeptide repeat protein</fullName>
    </recommendedName>
</protein>
<dbReference type="SUPFAM" id="SSF48452">
    <property type="entry name" value="TPR-like"/>
    <property type="match status" value="3"/>
</dbReference>
<feature type="repeat" description="NHL" evidence="3">
    <location>
        <begin position="277"/>
        <end position="320"/>
    </location>
</feature>
<dbReference type="Pfam" id="PF01436">
    <property type="entry name" value="NHL"/>
    <property type="match status" value="1"/>
</dbReference>
<dbReference type="PROSITE" id="PS50293">
    <property type="entry name" value="TPR_REGION"/>
    <property type="match status" value="1"/>
</dbReference>
<dbReference type="PROSITE" id="PS51125">
    <property type="entry name" value="NHL"/>
    <property type="match status" value="4"/>
</dbReference>
<keyword evidence="5" id="KW-1185">Reference proteome</keyword>
<feature type="repeat" description="TPR" evidence="2">
    <location>
        <begin position="861"/>
        <end position="894"/>
    </location>
</feature>
<feature type="repeat" description="TPR" evidence="2">
    <location>
        <begin position="827"/>
        <end position="860"/>
    </location>
</feature>
<dbReference type="CDD" id="cd05819">
    <property type="entry name" value="NHL"/>
    <property type="match status" value="1"/>
</dbReference>
<dbReference type="InterPro" id="IPR019734">
    <property type="entry name" value="TPR_rpt"/>
</dbReference>
<name>A0A370DDQ9_9GAMM</name>
<organism evidence="4 5">
    <name type="scientific">endosymbiont of Galathealinum brachiosum</name>
    <dbReference type="NCBI Taxonomy" id="2200906"/>
    <lineage>
        <taxon>Bacteria</taxon>
        <taxon>Pseudomonadati</taxon>
        <taxon>Pseudomonadota</taxon>
        <taxon>Gammaproteobacteria</taxon>
        <taxon>sulfur-oxidizing symbionts</taxon>
    </lineage>
</organism>
<sequence length="1671" mass="186128">MMLSGCKLNKNTKNRIPGIFLVVPLYLFIVSVSQAAISLDKSYKPESGKSFGNIVGMVQLRDGTIAAADANQGQLIQFTEQGVIYKSLTGSKNIFSSERLGGLSLAGEDMLAVTNISDNQFVIITPDGELVTRMGESGSSAGEVSDPKGIAYSSNRRIYIADSDNNRISVFGADGVFLSTFGKKGLKEDMRLKRPTQIFVDSKERIYVFEATEEGQFSIFNYDGSLIKRLNHKSLKKIVDGELRITAMAIDETGLIYLADSDNGRVYQIDWEKEKKLNGFGSKGEERGQFNKISSLLVLSDGRVAVADSENKKIEIYKIPSLNRIVEEQIRLPTVTRYLPIKMKCDRAYRLDDGNALCLNRDRENASIFSAKSKFIKKLAKLDNPRAASVSDNKIVILDGGRIKIYDKDGVKKFEGKGYAGEGSGAGKLSSPQSVYSRHDKIYVADTGNGRIQIYSADGIYLDKIENPKGNGKQIFSEPVAVVVDAQGNIFVADKMKKQLHVFSKQHDHLYSIGGEEDKSSPFNKIYDLAIDADNNLYVLCGTENNQYSIQLFNGPKKIISFASKLESDAGMEEPRNISVAKSKRTLVGIYDEEKKRLLNFSYLQVPAKVAGLTVVGSIKETHVSWTAVPGTFIKGYNVYGAEEESGNYEFVAQVYENKAIIEHSKNAAKSFYKINAFTGLGSQGKFSRIEEDIFIKGFNLFQNNKFEKVVEIFKPAITENIEQPEMLKYLGLSLLELNNIESAVLAFRELSNIKEYENQGLNLQIKALVAAEDYISAKAIIDKVIEEKTAENNTYIYCGELSLKLGDPIGAVTCLEEALLRNDKSIQAHFLMGDAYVKLDIIEKGLEEYDKAASIEPDNADVWYRSGLIMRELGKTDEAIERFKKAVSLNKNHLAAQLSLAKSYLDKKEFLQVKTISLSLAGKDETAAVGLYLLGLVAFAEGSNGEALLSLMKSTRIDKHHSAAWLALADVYVAMGKDEKLRPTLEMAVKADPIMFNASMRLGELELKEKQFDSAVDIFKKSVESKPDNYQARIKLAKALFETADYNQANVQAEKASNLKPDEIEPLVMLSEASNKQGKIGKSIEYMKKAMDKQPNSLDLTLSLGGLYSENNLFDKARVELEKAVILDASSYKPHVLLGSLFLKRRLFDESIASYDKAISLEPSADNKLLLDKAYAEKKKSLEFKSNAPQIVLKDLKLNQIFSATYKQYVNKPVGQIRIQNTSGTDYGNLKLTFSIKGYMDFPTTKEIPNLAANETQEFDLLASFNNKILEIDEDTGVQVEVALSFVRDGKDDDIKLTQPMTIYGKNAIIWSNSNMVGSFVTPKDDTLRDFVRQAINENKPESGPLSDNIVTAMTLFDVYSAHGIRYVVDPNSPYSQVNNDRVDYVQFSRETLKIKSGDCDDLSVLMSAGLENLGVKTAILDVPGHLLMMFDSGFSVAEKDRISLQDSLMVEHNGNIWIPLEATMIGTSFAEAWAEGARKYYKFENEKSLNAILLENAWKEFLPVTLRPASYTIKVPGEEKVKPLVNREQNILMQKSLDRLIKPYEVIAMLNPQDTNALMQVAIIYAKNGLYTQADKTFDEILKKSPDNSAVHNNRGNIFYSKGEFDQAIETYSFAEQLAANDPGVKVNMAMSYYQLGQLNDARLKFDEATMINQNVTEKYSGLNQLLSR</sequence>
<keyword evidence="1" id="KW-0677">Repeat</keyword>
<dbReference type="GO" id="GO:0061630">
    <property type="term" value="F:ubiquitin protein ligase activity"/>
    <property type="evidence" value="ECO:0007669"/>
    <property type="project" value="TreeGrafter"/>
</dbReference>
<dbReference type="InterPro" id="IPR001258">
    <property type="entry name" value="NHL_repeat"/>
</dbReference>
<dbReference type="SMART" id="SM00028">
    <property type="entry name" value="TPR"/>
    <property type="match status" value="14"/>
</dbReference>
<evidence type="ECO:0000313" key="4">
    <source>
        <dbReference type="EMBL" id="RDH82437.1"/>
    </source>
</evidence>
<dbReference type="GO" id="GO:0043161">
    <property type="term" value="P:proteasome-mediated ubiquitin-dependent protein catabolic process"/>
    <property type="evidence" value="ECO:0007669"/>
    <property type="project" value="TreeGrafter"/>
</dbReference>
<feature type="repeat" description="TPR" evidence="2">
    <location>
        <begin position="997"/>
        <end position="1030"/>
    </location>
</feature>
<dbReference type="PANTHER" id="PTHR24104">
    <property type="entry name" value="E3 UBIQUITIN-PROTEIN LIGASE NHLRC1-RELATED"/>
    <property type="match status" value="1"/>
</dbReference>
<feature type="repeat" description="TPR" evidence="2">
    <location>
        <begin position="1591"/>
        <end position="1624"/>
    </location>
</feature>
<accession>A0A370DDQ9</accession>
<feature type="repeat" description="TPR" evidence="2">
    <location>
        <begin position="1133"/>
        <end position="1166"/>
    </location>
</feature>
<feature type="repeat" description="NHL" evidence="3">
    <location>
        <begin position="423"/>
        <end position="458"/>
    </location>
</feature>